<evidence type="ECO:0000256" key="1">
    <source>
        <dbReference type="ARBA" id="ARBA00022527"/>
    </source>
</evidence>
<feature type="region of interest" description="Disordered" evidence="6">
    <location>
        <begin position="1085"/>
        <end position="1120"/>
    </location>
</feature>
<sequence length="1120" mass="126932">MLFVGRKKLSWEGHLDSTDQNNNITMTSEDLLQPGHVVKERWKVALKVESARQPKQVLKMEVAVLKKLQGKEHICRFIGCGRNDRFNYVVMQLQGRNLAELRRAQPRAAFSLSTTLRLGLQILKAIESIHSVGFLHRDIKPSNFSMGRLPYNCRKVYMLDFGLARQYTTATGEVRAPRAAAGFRGTVRYASINAHKNREMGRHDDLWSLFYMLVEFVNGQLPWRKVKDKEQVGLMKEKYDHRLLLKHLPSDLKQFLDHIQSLEYADKPDYQMLISLFERCMKRRGVKESDPYDWEKPAQADNQPVTQTVQIQQPTAPTTLPRHPKHTPTTDNNQENIEPTDNKETQLDTRRRIETENTAPLVTDTQTNAPRPAVDKNCNATAVDQVQVVKQGIRYIMFHASVEPLPTWTSPRTGWTTRRSLRPSPHQTRTSNRRPFARANPEWPPWAVSVSSRRFKVRRAASSIPPATPEQERPRRRQPSAARSSRSGVRDQSLTQFAVIDDENVSQQVTRGGALTLASQWKSQFDDSEETTDNEWKPESPNTEARGLPRAWSTPCLGPCVRSTLKPPLLQQAAFDDLIFKVDVMRNVASKHVQQIEDIEEFRLAEPLRWGSLPALNLDEKEGFKCDENDDVDQNGDEGLQECQKSSQKEPAPRPQTLSPSKQTPPPNNVCNVTIDQEPCNADAQPKGSPPKVKVERTKSILKQGSKERGESLELASPKKEQITFAPEIIDREIDRHPGWWAPSVILRMRMRRRRSKAMIQTGELERSDVFRGRTETPEKEKEGAPRKETESSSTETDRKGSRKKSLDNSLERNRKRLHRKSSLNFDPIESLSRSNSQKAISKPIETVKTNLADSKSESSGSTQGKVKEKDETAATDLSTNVTEKVGTAERVRCSPSVDLGTNSNVTFVSNTTIPEAKEKRTIANGLSPGIDEQSEYFDATENPTLKDKRQEQDDEDSGVDNASQILRESSISPALDNSRLSKIPVAVSSQRLTKCMSWSGDLTPGLRRRRQGEKYVTDPSQLKLRFKRHSGSGECHYIIFIMYYNLRIQSLVSNTMKLLTWLRLYGFYVISGLRMRGISSCLIDAPESSPESSEGPPPPPSGDPPPESQVRCRRFKPVT</sequence>
<comment type="caution">
    <text evidence="8">The sequence shown here is derived from an EMBL/GenBank/DDBJ whole genome shotgun (WGS) entry which is preliminary data.</text>
</comment>
<feature type="domain" description="Protein kinase" evidence="7">
    <location>
        <begin position="1"/>
        <end position="281"/>
    </location>
</feature>
<dbReference type="CDD" id="cd14017">
    <property type="entry name" value="STKc_TTBK"/>
    <property type="match status" value="1"/>
</dbReference>
<keyword evidence="1" id="KW-0723">Serine/threonine-protein kinase</keyword>
<gene>
    <name evidence="8" type="ORF">NQ317_002048</name>
</gene>
<accession>A0ABQ9J839</accession>
<proteinExistence type="predicted"/>
<evidence type="ECO:0000313" key="8">
    <source>
        <dbReference type="EMBL" id="KAJ8974326.1"/>
    </source>
</evidence>
<feature type="region of interest" description="Disordered" evidence="6">
    <location>
        <begin position="315"/>
        <end position="345"/>
    </location>
</feature>
<evidence type="ECO:0000256" key="4">
    <source>
        <dbReference type="ARBA" id="ARBA00022777"/>
    </source>
</evidence>
<dbReference type="InterPro" id="IPR050235">
    <property type="entry name" value="CK1_Ser-Thr_kinase"/>
</dbReference>
<dbReference type="InterPro" id="IPR011009">
    <property type="entry name" value="Kinase-like_dom_sf"/>
</dbReference>
<feature type="region of interest" description="Disordered" evidence="6">
    <location>
        <begin position="408"/>
        <end position="444"/>
    </location>
</feature>
<evidence type="ECO:0000259" key="7">
    <source>
        <dbReference type="PROSITE" id="PS50011"/>
    </source>
</evidence>
<dbReference type="Gene3D" id="1.10.510.10">
    <property type="entry name" value="Transferase(Phosphotransferase) domain 1"/>
    <property type="match status" value="1"/>
</dbReference>
<evidence type="ECO:0000256" key="6">
    <source>
        <dbReference type="SAM" id="MobiDB-lite"/>
    </source>
</evidence>
<dbReference type="SMART" id="SM00220">
    <property type="entry name" value="S_TKc"/>
    <property type="match status" value="1"/>
</dbReference>
<dbReference type="Pfam" id="PF00069">
    <property type="entry name" value="Pkinase"/>
    <property type="match status" value="1"/>
</dbReference>
<evidence type="ECO:0000256" key="3">
    <source>
        <dbReference type="ARBA" id="ARBA00022741"/>
    </source>
</evidence>
<feature type="region of interest" description="Disordered" evidence="6">
    <location>
        <begin position="520"/>
        <end position="550"/>
    </location>
</feature>
<feature type="compositionally biased region" description="Pro residues" evidence="6">
    <location>
        <begin position="1096"/>
        <end position="1108"/>
    </location>
</feature>
<feature type="compositionally biased region" description="Polar residues" evidence="6">
    <location>
        <begin position="327"/>
        <end position="339"/>
    </location>
</feature>
<feature type="region of interest" description="Disordered" evidence="6">
    <location>
        <begin position="625"/>
        <end position="718"/>
    </location>
</feature>
<feature type="region of interest" description="Disordered" evidence="6">
    <location>
        <begin position="920"/>
        <end position="967"/>
    </location>
</feature>
<name>A0ABQ9J839_9CUCU</name>
<feature type="compositionally biased region" description="Acidic residues" evidence="6">
    <location>
        <begin position="628"/>
        <end position="640"/>
    </location>
</feature>
<dbReference type="SUPFAM" id="SSF56112">
    <property type="entry name" value="Protein kinase-like (PK-like)"/>
    <property type="match status" value="1"/>
</dbReference>
<keyword evidence="4" id="KW-0418">Kinase</keyword>
<evidence type="ECO:0000313" key="9">
    <source>
        <dbReference type="Proteomes" id="UP001162164"/>
    </source>
</evidence>
<dbReference type="Proteomes" id="UP001162164">
    <property type="component" value="Unassembled WGS sequence"/>
</dbReference>
<evidence type="ECO:0000256" key="2">
    <source>
        <dbReference type="ARBA" id="ARBA00022679"/>
    </source>
</evidence>
<keyword evidence="9" id="KW-1185">Reference proteome</keyword>
<feature type="region of interest" description="Disordered" evidence="6">
    <location>
        <begin position="759"/>
        <end position="882"/>
    </location>
</feature>
<feature type="region of interest" description="Disordered" evidence="6">
    <location>
        <begin position="459"/>
        <end position="494"/>
    </location>
</feature>
<keyword evidence="5" id="KW-0067">ATP-binding</keyword>
<keyword evidence="3" id="KW-0547">Nucleotide-binding</keyword>
<feature type="compositionally biased region" description="Polar residues" evidence="6">
    <location>
        <begin position="408"/>
        <end position="418"/>
    </location>
</feature>
<feature type="compositionally biased region" description="Basic and acidic residues" evidence="6">
    <location>
        <begin position="693"/>
        <end position="718"/>
    </location>
</feature>
<dbReference type="PANTHER" id="PTHR11909">
    <property type="entry name" value="CASEIN KINASE-RELATED"/>
    <property type="match status" value="1"/>
</dbReference>
<protein>
    <recommendedName>
        <fullName evidence="7">Protein kinase domain-containing protein</fullName>
    </recommendedName>
</protein>
<organism evidence="8 9">
    <name type="scientific">Molorchus minor</name>
    <dbReference type="NCBI Taxonomy" id="1323400"/>
    <lineage>
        <taxon>Eukaryota</taxon>
        <taxon>Metazoa</taxon>
        <taxon>Ecdysozoa</taxon>
        <taxon>Arthropoda</taxon>
        <taxon>Hexapoda</taxon>
        <taxon>Insecta</taxon>
        <taxon>Pterygota</taxon>
        <taxon>Neoptera</taxon>
        <taxon>Endopterygota</taxon>
        <taxon>Coleoptera</taxon>
        <taxon>Polyphaga</taxon>
        <taxon>Cucujiformia</taxon>
        <taxon>Chrysomeloidea</taxon>
        <taxon>Cerambycidae</taxon>
        <taxon>Lamiinae</taxon>
        <taxon>Monochamini</taxon>
        <taxon>Molorchus</taxon>
    </lineage>
</organism>
<dbReference type="PROSITE" id="PS50011">
    <property type="entry name" value="PROTEIN_KINASE_DOM"/>
    <property type="match status" value="1"/>
</dbReference>
<evidence type="ECO:0000256" key="5">
    <source>
        <dbReference type="ARBA" id="ARBA00022840"/>
    </source>
</evidence>
<dbReference type="InterPro" id="IPR047916">
    <property type="entry name" value="TTBK_Asator-like_STKc"/>
</dbReference>
<dbReference type="InterPro" id="IPR000719">
    <property type="entry name" value="Prot_kinase_dom"/>
</dbReference>
<feature type="compositionally biased region" description="Basic and acidic residues" evidence="6">
    <location>
        <begin position="764"/>
        <end position="813"/>
    </location>
</feature>
<dbReference type="EMBL" id="JAPWTJ010001018">
    <property type="protein sequence ID" value="KAJ8974326.1"/>
    <property type="molecule type" value="Genomic_DNA"/>
</dbReference>
<reference evidence="8" key="1">
    <citation type="journal article" date="2023" name="Insect Mol. Biol.">
        <title>Genome sequencing provides insights into the evolution of gene families encoding plant cell wall-degrading enzymes in longhorned beetles.</title>
        <authorList>
            <person name="Shin N.R."/>
            <person name="Okamura Y."/>
            <person name="Kirsch R."/>
            <person name="Pauchet Y."/>
        </authorList>
    </citation>
    <scope>NUCLEOTIDE SEQUENCE</scope>
    <source>
        <strain evidence="8">MMC_N1</strain>
    </source>
</reference>
<keyword evidence="2" id="KW-0808">Transferase</keyword>
<feature type="compositionally biased region" description="Polar residues" evidence="6">
    <location>
        <begin position="848"/>
        <end position="865"/>
    </location>
</feature>